<evidence type="ECO:0000313" key="4">
    <source>
        <dbReference type="Proteomes" id="UP000663880"/>
    </source>
</evidence>
<evidence type="ECO:0000313" key="3">
    <source>
        <dbReference type="EMBL" id="CAF4937547.1"/>
    </source>
</evidence>
<proteinExistence type="predicted"/>
<feature type="signal peptide" evidence="2">
    <location>
        <begin position="1"/>
        <end position="23"/>
    </location>
</feature>
<name>A0A821X7V0_9NEOP</name>
<protein>
    <submittedName>
        <fullName evidence="3">Uncharacterized protein</fullName>
    </submittedName>
</protein>
<sequence length="132" mass="15083">MLNLVIASVVLAILLLSYTSTTSTEVSAQRFILPTYRPPPRRPVIIRTVRDTECEHPKWLYQGDIPRAPATGDHPVLPHYIDDVKIDPNRRYARSLDSPSAKRYGRNVGSSSTDDEKEMQDLRNWLLDLHLC</sequence>
<keyword evidence="2" id="KW-0732">Signal</keyword>
<reference evidence="3" key="1">
    <citation type="submission" date="2021-02" db="EMBL/GenBank/DDBJ databases">
        <authorList>
            <person name="Steward A R."/>
        </authorList>
    </citation>
    <scope>NUCLEOTIDE SEQUENCE</scope>
</reference>
<organism evidence="3 4">
    <name type="scientific">Pieris macdunnoughi</name>
    <dbReference type="NCBI Taxonomy" id="345717"/>
    <lineage>
        <taxon>Eukaryota</taxon>
        <taxon>Metazoa</taxon>
        <taxon>Ecdysozoa</taxon>
        <taxon>Arthropoda</taxon>
        <taxon>Hexapoda</taxon>
        <taxon>Insecta</taxon>
        <taxon>Pterygota</taxon>
        <taxon>Neoptera</taxon>
        <taxon>Endopterygota</taxon>
        <taxon>Lepidoptera</taxon>
        <taxon>Glossata</taxon>
        <taxon>Ditrysia</taxon>
        <taxon>Papilionoidea</taxon>
        <taxon>Pieridae</taxon>
        <taxon>Pierinae</taxon>
        <taxon>Pieris</taxon>
    </lineage>
</organism>
<dbReference type="Proteomes" id="UP000663880">
    <property type="component" value="Unassembled WGS sequence"/>
</dbReference>
<evidence type="ECO:0000256" key="2">
    <source>
        <dbReference type="SAM" id="SignalP"/>
    </source>
</evidence>
<gene>
    <name evidence="3" type="ORF">PMACD_LOCUS14407</name>
</gene>
<dbReference type="OrthoDB" id="7493021at2759"/>
<accession>A0A821X7V0</accession>
<evidence type="ECO:0000256" key="1">
    <source>
        <dbReference type="SAM" id="MobiDB-lite"/>
    </source>
</evidence>
<dbReference type="EMBL" id="CAJOBZ010000065">
    <property type="protein sequence ID" value="CAF4937547.1"/>
    <property type="molecule type" value="Genomic_DNA"/>
</dbReference>
<feature type="region of interest" description="Disordered" evidence="1">
    <location>
        <begin position="94"/>
        <end position="117"/>
    </location>
</feature>
<feature type="chain" id="PRO_5032708066" evidence="2">
    <location>
        <begin position="24"/>
        <end position="132"/>
    </location>
</feature>
<dbReference type="AlphaFoldDB" id="A0A821X7V0"/>
<comment type="caution">
    <text evidence="3">The sequence shown here is derived from an EMBL/GenBank/DDBJ whole genome shotgun (WGS) entry which is preliminary data.</text>
</comment>
<keyword evidence="4" id="KW-1185">Reference proteome</keyword>